<accession>A0ACC0PSD4</accession>
<evidence type="ECO:0000313" key="1">
    <source>
        <dbReference type="EMBL" id="KAI8567969.1"/>
    </source>
</evidence>
<sequence length="722" mass="79756">MDDIGTLGGDQPPRVEFTSPPITSEGDTMTKGVPETIGVSVQAAMAEEAMASATAVGGNGGDSEVVAGYGQGTKSSGAVEPRGEDEAMGQAEDVVDLEERATEAHDGGGLNAARVEIEASPAKLGVGATGGPQSVEEPRDEAVPRRSVVDEATYVPFQHVVVPTLLDAYRPERTTYDESLVLRDPQQHLSTRQDEEITISFYGSAADVPNFWERLPEAVVRALPERWWDMTNSFHFPFGEMTVTPLDFSAITSLRVGGDPIPYNATTGKSAMFQREMQGFVLMAEKEDARRNRVHISLLPGLRNIEEIARFDWGGAALEACYAFMGSLSRGAGKSLRGYWRVWEVFRRVKKGKGDLNAYRLYLDELHPDRVRWRVWDRFKLPYMARSRESFGIRATWETTLLTRGGRGGRERRGRRRGRGGRGGGVRRDGGQGDSAGPSGTSLPPLSWTVVVVTAQGVPGVVVVPRPIVAAPEFLARATPEYKKEMAKAMMGLEQLEVTSSQAEDEVFEEDEDRDDDEDTIHRALLQYAARGNFPDSLQRVSCLSWRLRLWRSDHSSCARERFQSSGCVPRIEWRIARYLISNGHLNVMRLIEMFSPLGDLADTTYQTRCMTALCMCLLAAYLLVPSTGHASLALISIAVQIEAQKNVILMVLAETLMGLDKVRSGETETFGGSPLLLQVGFSLSSPFSDFSHILILPQHSVWLSRVPHLFSLFYRFGFVIR</sequence>
<protein>
    <submittedName>
        <fullName evidence="1">Uncharacterized protein</fullName>
    </submittedName>
</protein>
<evidence type="ECO:0000313" key="2">
    <source>
        <dbReference type="Proteomes" id="UP001062846"/>
    </source>
</evidence>
<dbReference type="Proteomes" id="UP001062846">
    <property type="component" value="Chromosome 2"/>
</dbReference>
<name>A0ACC0PSD4_RHOML</name>
<proteinExistence type="predicted"/>
<dbReference type="EMBL" id="CM046389">
    <property type="protein sequence ID" value="KAI8567969.1"/>
    <property type="molecule type" value="Genomic_DNA"/>
</dbReference>
<gene>
    <name evidence="1" type="ORF">RHMOL_Rhmol02G0162700</name>
</gene>
<reference evidence="1" key="1">
    <citation type="submission" date="2022-02" db="EMBL/GenBank/DDBJ databases">
        <title>Plant Genome Project.</title>
        <authorList>
            <person name="Zhang R.-G."/>
        </authorList>
    </citation>
    <scope>NUCLEOTIDE SEQUENCE</scope>
    <source>
        <strain evidence="1">AT1</strain>
    </source>
</reference>
<keyword evidence="2" id="KW-1185">Reference proteome</keyword>
<comment type="caution">
    <text evidence="1">The sequence shown here is derived from an EMBL/GenBank/DDBJ whole genome shotgun (WGS) entry which is preliminary data.</text>
</comment>
<organism evidence="1 2">
    <name type="scientific">Rhododendron molle</name>
    <name type="common">Chinese azalea</name>
    <name type="synonym">Azalea mollis</name>
    <dbReference type="NCBI Taxonomy" id="49168"/>
    <lineage>
        <taxon>Eukaryota</taxon>
        <taxon>Viridiplantae</taxon>
        <taxon>Streptophyta</taxon>
        <taxon>Embryophyta</taxon>
        <taxon>Tracheophyta</taxon>
        <taxon>Spermatophyta</taxon>
        <taxon>Magnoliopsida</taxon>
        <taxon>eudicotyledons</taxon>
        <taxon>Gunneridae</taxon>
        <taxon>Pentapetalae</taxon>
        <taxon>asterids</taxon>
        <taxon>Ericales</taxon>
        <taxon>Ericaceae</taxon>
        <taxon>Ericoideae</taxon>
        <taxon>Rhodoreae</taxon>
        <taxon>Rhododendron</taxon>
    </lineage>
</organism>